<evidence type="ECO:0000313" key="3">
    <source>
        <dbReference type="Proteomes" id="UP000608071"/>
    </source>
</evidence>
<comment type="caution">
    <text evidence="2">The sequence shown here is derived from an EMBL/GenBank/DDBJ whole genome shotgun (WGS) entry which is preliminary data.</text>
</comment>
<keyword evidence="1" id="KW-1133">Transmembrane helix</keyword>
<sequence>MVAGFLLLLIIVPLMLVMLGLYYITLAIWELRAGMDRTRYVKMMFGGLVLVVIAPLLFIIYWYAGVMSL</sequence>
<organism evidence="2 3">
    <name type="scientific">Paenibacillus gallinarum</name>
    <dbReference type="NCBI Taxonomy" id="2762232"/>
    <lineage>
        <taxon>Bacteria</taxon>
        <taxon>Bacillati</taxon>
        <taxon>Bacillota</taxon>
        <taxon>Bacilli</taxon>
        <taxon>Bacillales</taxon>
        <taxon>Paenibacillaceae</taxon>
        <taxon>Paenibacillus</taxon>
    </lineage>
</organism>
<feature type="transmembrane region" description="Helical" evidence="1">
    <location>
        <begin position="6"/>
        <end position="31"/>
    </location>
</feature>
<gene>
    <name evidence="2" type="ORF">H9647_10080</name>
</gene>
<name>A0ABR8SYA7_9BACL</name>
<evidence type="ECO:0000256" key="1">
    <source>
        <dbReference type="SAM" id="Phobius"/>
    </source>
</evidence>
<keyword evidence="1" id="KW-0812">Transmembrane</keyword>
<dbReference type="RefSeq" id="WP_191799646.1">
    <property type="nucleotide sequence ID" value="NZ_JACSQL010000003.1"/>
</dbReference>
<evidence type="ECO:0000313" key="2">
    <source>
        <dbReference type="EMBL" id="MBD7968412.1"/>
    </source>
</evidence>
<dbReference type="EMBL" id="JACSQL010000003">
    <property type="protein sequence ID" value="MBD7968412.1"/>
    <property type="molecule type" value="Genomic_DNA"/>
</dbReference>
<proteinExistence type="predicted"/>
<accession>A0ABR8SYA7</accession>
<reference evidence="2 3" key="1">
    <citation type="submission" date="2020-08" db="EMBL/GenBank/DDBJ databases">
        <title>A Genomic Blueprint of the Chicken Gut Microbiome.</title>
        <authorList>
            <person name="Gilroy R."/>
            <person name="Ravi A."/>
            <person name="Getino M."/>
            <person name="Pursley I."/>
            <person name="Horton D.L."/>
            <person name="Alikhan N.-F."/>
            <person name="Baker D."/>
            <person name="Gharbi K."/>
            <person name="Hall N."/>
            <person name="Watson M."/>
            <person name="Adriaenssens E.M."/>
            <person name="Foster-Nyarko E."/>
            <person name="Jarju S."/>
            <person name="Secka A."/>
            <person name="Antonio M."/>
            <person name="Oren A."/>
            <person name="Chaudhuri R."/>
            <person name="La Ragione R.M."/>
            <person name="Hildebrand F."/>
            <person name="Pallen M.J."/>
        </authorList>
    </citation>
    <scope>NUCLEOTIDE SEQUENCE [LARGE SCALE GENOMIC DNA]</scope>
    <source>
        <strain evidence="2 3">Sa2BVA9</strain>
    </source>
</reference>
<feature type="transmembrane region" description="Helical" evidence="1">
    <location>
        <begin position="43"/>
        <end position="64"/>
    </location>
</feature>
<protein>
    <submittedName>
        <fullName evidence="2">Uncharacterized protein</fullName>
    </submittedName>
</protein>
<keyword evidence="3" id="KW-1185">Reference proteome</keyword>
<keyword evidence="1" id="KW-0472">Membrane</keyword>
<dbReference type="Proteomes" id="UP000608071">
    <property type="component" value="Unassembled WGS sequence"/>
</dbReference>